<sequence>MSKIVKVIPNDDYTLEIRLKNNHIIIYDMKPRLKTVRFCGLTDINKFKALRLENANTIVWDRLCQMTIDEIISMVEK</sequence>
<evidence type="ECO:0008006" key="3">
    <source>
        <dbReference type="Google" id="ProtNLM"/>
    </source>
</evidence>
<organism evidence="1 2">
    <name type="scientific">Maledivibacter halophilus</name>
    <dbReference type="NCBI Taxonomy" id="36842"/>
    <lineage>
        <taxon>Bacteria</taxon>
        <taxon>Bacillati</taxon>
        <taxon>Bacillota</taxon>
        <taxon>Clostridia</taxon>
        <taxon>Peptostreptococcales</taxon>
        <taxon>Caminicellaceae</taxon>
        <taxon>Maledivibacter</taxon>
    </lineage>
</organism>
<dbReference type="RefSeq" id="WP_170917507.1">
    <property type="nucleotide sequence ID" value="NZ_FUZT01000011.1"/>
</dbReference>
<dbReference type="InterPro" id="IPR036782">
    <property type="entry name" value="NE0471-like_N"/>
</dbReference>
<reference evidence="1 2" key="1">
    <citation type="submission" date="2017-02" db="EMBL/GenBank/DDBJ databases">
        <authorList>
            <person name="Peterson S.W."/>
        </authorList>
    </citation>
    <scope>NUCLEOTIDE SEQUENCE [LARGE SCALE GENOMIC DNA]</scope>
    <source>
        <strain evidence="1 2">M1</strain>
    </source>
</reference>
<dbReference type="InterPro" id="IPR018841">
    <property type="entry name" value="DUF2442"/>
</dbReference>
<dbReference type="SUPFAM" id="SSF143880">
    <property type="entry name" value="NE0471 N-terminal domain-like"/>
    <property type="match status" value="1"/>
</dbReference>
<accession>A0A1T5M8C0</accession>
<keyword evidence="2" id="KW-1185">Reference proteome</keyword>
<dbReference type="STRING" id="36842.SAMN02194393_04091"/>
<evidence type="ECO:0000313" key="1">
    <source>
        <dbReference type="EMBL" id="SKC84385.1"/>
    </source>
</evidence>
<name>A0A1T5M8C0_9FIRM</name>
<dbReference type="Gene3D" id="3.30.2020.10">
    <property type="entry name" value="NE0471-like N-terminal domain"/>
    <property type="match status" value="1"/>
</dbReference>
<proteinExistence type="predicted"/>
<dbReference type="Proteomes" id="UP000190285">
    <property type="component" value="Unassembled WGS sequence"/>
</dbReference>
<dbReference type="Pfam" id="PF10387">
    <property type="entry name" value="DUF2442"/>
    <property type="match status" value="1"/>
</dbReference>
<dbReference type="EMBL" id="FUZT01000011">
    <property type="protein sequence ID" value="SKC84385.1"/>
    <property type="molecule type" value="Genomic_DNA"/>
</dbReference>
<protein>
    <recommendedName>
        <fullName evidence="3">DUF2442 domain-containing protein</fullName>
    </recommendedName>
</protein>
<dbReference type="AlphaFoldDB" id="A0A1T5M8C0"/>
<evidence type="ECO:0000313" key="2">
    <source>
        <dbReference type="Proteomes" id="UP000190285"/>
    </source>
</evidence>
<gene>
    <name evidence="1" type="ORF">SAMN02194393_04091</name>
</gene>